<dbReference type="InterPro" id="IPR036179">
    <property type="entry name" value="Ig-like_dom_sf"/>
</dbReference>
<dbReference type="SUPFAM" id="SSF50939">
    <property type="entry name" value="Sialidases"/>
    <property type="match status" value="1"/>
</dbReference>
<dbReference type="Proteomes" id="UP001596028">
    <property type="component" value="Unassembled WGS sequence"/>
</dbReference>
<dbReference type="InterPro" id="IPR013783">
    <property type="entry name" value="Ig-like_fold"/>
</dbReference>
<sequence length="1444" mass="149159">MPTAESLRDVVYANGIFMAVGTGGTLMTSEDGIEWQSQSSGTSKFLTGIARSDDLWVAVGEGGTILASEDGSAWTVRASGVANNLNGVVYSGSRFVAVGDGGAIVHSADGEIWTKVQNPPSTNNLTGVTYSPGAGFVAVGPQGTVWGSSNGSDWTLQNSGVAPNLSITDVVYGDAGFTAVGFSGTILASVDGTNWTSQSPPLVRHYYGVNYVDGGLFITGGNASIVDSPDGESWTGQLLDLPNKGQISLRAAAYGNGVYVAVGDWGTIVTSADGANWVQRNRGTGYMLSDVAYHDGIYVSVGLNGVILTSADGEEWIHRSSDGGQSLNGVVYGDGIFMAVGYRGTMVVSSDGETFDVHTVQVPNVDNINNVTLLDVAYGDGVFVVGGGLVGGADLILVSRDKGASWTQHSLGVANYNRGAAFGNGTFIVTGTLAMGVSKDGGSTWTKLESMKDYYDVVYANGVFVAVGGQGQIATSSDGLTWQLHPQPSTAYFRGGVTYADNTFLAVGAEYELEGNYVVGYEALIATSSDGVNWSLRSAGIDKELLRVVHGDSGFVAVGRDGTILQSVSAAAPVDLNAVGIDVAAGLLTGTTAGMEYSLDSTDGTDGTWLSASPGSTSVVFGPSQGVYVRESTNPSNVRQVGSIPAQAAAPSVGADLSGGLSAVKLSGATAAMEYSMDGGATWQAVTSGLAGGAETIDASAPSADLRVRIAATASLLPSQMTDKLNSLTLAIISHPADTSGAPGGSATFSVQATGMNLTYQWEFDALGNGTFINMPMSTSPTLTLVNLTEQQNGQRFRVVVTGHGGSVTSNAATLTVSAQPGAWTVQATRGNGEVRLDWEAITGAIEYDVYQAPGPGQYGAQPEATVTSSTYTVTGLTNGHPYYFKVQAKDASGLLLAESAEAQATPATVPGAPAGVSATAGNGSATVSFTAPTDTGGSPIIGYEVTAMPGNMKATGAGSPITVTGLTNGTSYTFTVKAINAVDKSEASAVSNAVTPTAPPSGNNGGSDNGSGSPSQPAETSPAKPEGVEVLVNGKAENAGTITTVETGGRRVTTVAVDEDKLQERLEAEGNRAVITIPVNADSETVVGELNGRMVKNMEARQAVIELRTEQASYTLPALQINMDDLAKRFGANPELQDIKIRIEIAVPSAEWLQIASASASEQGLTILAPPLEFSVQAVYGGKSEEVATFNAYVQRTLAIPDGVDPSRITTGVVIDPDGTVRHVPTKIIVKDGKYYAQINSLTNSAYSVVWHPLEFQDAAAHWAKDAINDMGSRMVVNGTGAGMFSPDRDVTRAEFAAILVRGLGLKPSSAAGRFLDVNASEWYDGAIGTAYAYGLLNGYEDGTFRPNENLTREQAMRMLSKAIALTGLQANESGLSAEKRLQTFKDVGDISNWALEGAASSVSAGVFSGRSGESLAPKANLTRAEVATIMQRLLQKSDLINK</sequence>
<dbReference type="SUPFAM" id="SSF48726">
    <property type="entry name" value="Immunoglobulin"/>
    <property type="match status" value="1"/>
</dbReference>
<feature type="domain" description="Fibronectin type-III" evidence="2">
    <location>
        <begin position="910"/>
        <end position="1001"/>
    </location>
</feature>
<dbReference type="InterPro" id="IPR036116">
    <property type="entry name" value="FN3_sf"/>
</dbReference>
<dbReference type="InterPro" id="IPR015943">
    <property type="entry name" value="WD40/YVTN_repeat-like_dom_sf"/>
</dbReference>
<dbReference type="PROSITE" id="PS50853">
    <property type="entry name" value="FN3"/>
    <property type="match status" value="2"/>
</dbReference>
<dbReference type="Gene3D" id="2.130.10.10">
    <property type="entry name" value="YVTN repeat-like/Quinoprotein amine dehydrogenase"/>
    <property type="match status" value="1"/>
</dbReference>
<dbReference type="InterPro" id="IPR036278">
    <property type="entry name" value="Sialidase_sf"/>
</dbReference>
<gene>
    <name evidence="4" type="ORF">ACFO3S_10030</name>
</gene>
<protein>
    <submittedName>
        <fullName evidence="4">S-layer homology domain-containing protein</fullName>
    </submittedName>
</protein>
<reference evidence="5" key="1">
    <citation type="journal article" date="2019" name="Int. J. Syst. Evol. Microbiol.">
        <title>The Global Catalogue of Microorganisms (GCM) 10K type strain sequencing project: providing services to taxonomists for standard genome sequencing and annotation.</title>
        <authorList>
            <consortium name="The Broad Institute Genomics Platform"/>
            <consortium name="The Broad Institute Genome Sequencing Center for Infectious Disease"/>
            <person name="Wu L."/>
            <person name="Ma J."/>
        </authorList>
    </citation>
    <scope>NUCLEOTIDE SEQUENCE [LARGE SCALE GENOMIC DNA]</scope>
    <source>
        <strain evidence="5">CCUG 49571</strain>
    </source>
</reference>
<evidence type="ECO:0000259" key="3">
    <source>
        <dbReference type="PROSITE" id="PS51272"/>
    </source>
</evidence>
<evidence type="ECO:0000313" key="4">
    <source>
        <dbReference type="EMBL" id="MFC4598572.1"/>
    </source>
</evidence>
<dbReference type="SUPFAM" id="SSF49265">
    <property type="entry name" value="Fibronectin type III"/>
    <property type="match status" value="1"/>
</dbReference>
<feature type="domain" description="SLH" evidence="3">
    <location>
        <begin position="1383"/>
        <end position="1444"/>
    </location>
</feature>
<dbReference type="PROSITE" id="PS51272">
    <property type="entry name" value="SLH"/>
    <property type="match status" value="3"/>
</dbReference>
<feature type="domain" description="SLH" evidence="3">
    <location>
        <begin position="1252"/>
        <end position="1311"/>
    </location>
</feature>
<name>A0ABV9FA76_9BACL</name>
<dbReference type="InterPro" id="IPR051465">
    <property type="entry name" value="Cell_Envelope_Struct_Comp"/>
</dbReference>
<dbReference type="PANTHER" id="PTHR43308:SF5">
    <property type="entry name" value="S-LAYER PROTEIN _ PEPTIDOGLYCAN ENDO-BETA-N-ACETYLGLUCOSAMINIDASE"/>
    <property type="match status" value="1"/>
</dbReference>
<dbReference type="Pfam" id="PF00395">
    <property type="entry name" value="SLH"/>
    <property type="match status" value="3"/>
</dbReference>
<comment type="caution">
    <text evidence="4">The sequence shown here is derived from an EMBL/GenBank/DDBJ whole genome shotgun (WGS) entry which is preliminary data.</text>
</comment>
<proteinExistence type="predicted"/>
<feature type="domain" description="Fibronectin type-III" evidence="2">
    <location>
        <begin position="820"/>
        <end position="909"/>
    </location>
</feature>
<dbReference type="InterPro" id="IPR003961">
    <property type="entry name" value="FN3_dom"/>
</dbReference>
<organism evidence="4 5">
    <name type="scientific">Cohnella hongkongensis</name>
    <dbReference type="NCBI Taxonomy" id="178337"/>
    <lineage>
        <taxon>Bacteria</taxon>
        <taxon>Bacillati</taxon>
        <taxon>Bacillota</taxon>
        <taxon>Bacilli</taxon>
        <taxon>Bacillales</taxon>
        <taxon>Paenibacillaceae</taxon>
        <taxon>Cohnella</taxon>
    </lineage>
</organism>
<dbReference type="CDD" id="cd00063">
    <property type="entry name" value="FN3"/>
    <property type="match status" value="1"/>
</dbReference>
<dbReference type="Pfam" id="PF00041">
    <property type="entry name" value="fn3"/>
    <property type="match status" value="1"/>
</dbReference>
<evidence type="ECO:0000256" key="1">
    <source>
        <dbReference type="SAM" id="MobiDB-lite"/>
    </source>
</evidence>
<keyword evidence="5" id="KW-1185">Reference proteome</keyword>
<dbReference type="RefSeq" id="WP_378094956.1">
    <property type="nucleotide sequence ID" value="NZ_JBHSEP010000005.1"/>
</dbReference>
<dbReference type="InterPro" id="IPR001119">
    <property type="entry name" value="SLH_dom"/>
</dbReference>
<dbReference type="EMBL" id="JBHSEP010000005">
    <property type="protein sequence ID" value="MFC4598572.1"/>
    <property type="molecule type" value="Genomic_DNA"/>
</dbReference>
<dbReference type="SUPFAM" id="SSF110296">
    <property type="entry name" value="Oligoxyloglucan reducing end-specific cellobiohydrolase"/>
    <property type="match status" value="2"/>
</dbReference>
<dbReference type="SMART" id="SM00060">
    <property type="entry name" value="FN3"/>
    <property type="match status" value="2"/>
</dbReference>
<feature type="domain" description="SLH" evidence="3">
    <location>
        <begin position="1312"/>
        <end position="1375"/>
    </location>
</feature>
<dbReference type="PANTHER" id="PTHR43308">
    <property type="entry name" value="OUTER MEMBRANE PROTEIN ALPHA-RELATED"/>
    <property type="match status" value="1"/>
</dbReference>
<feature type="region of interest" description="Disordered" evidence="1">
    <location>
        <begin position="991"/>
        <end position="1026"/>
    </location>
</feature>
<dbReference type="InterPro" id="IPR003599">
    <property type="entry name" value="Ig_sub"/>
</dbReference>
<evidence type="ECO:0000313" key="5">
    <source>
        <dbReference type="Proteomes" id="UP001596028"/>
    </source>
</evidence>
<accession>A0ABV9FA76</accession>
<evidence type="ECO:0000259" key="2">
    <source>
        <dbReference type="PROSITE" id="PS50853"/>
    </source>
</evidence>
<dbReference type="SMART" id="SM00409">
    <property type="entry name" value="IG"/>
    <property type="match status" value="1"/>
</dbReference>
<dbReference type="Gene3D" id="2.60.40.10">
    <property type="entry name" value="Immunoglobulins"/>
    <property type="match status" value="3"/>
</dbReference>